<keyword evidence="7 9" id="KW-0030">Aminoacyl-tRNA synthetase</keyword>
<evidence type="ECO:0000256" key="5">
    <source>
        <dbReference type="ARBA" id="ARBA00022840"/>
    </source>
</evidence>
<keyword evidence="12" id="KW-1185">Reference proteome</keyword>
<dbReference type="GO" id="GO:0005524">
    <property type="term" value="F:ATP binding"/>
    <property type="evidence" value="ECO:0007669"/>
    <property type="project" value="UniProtKB-KW"/>
</dbReference>
<evidence type="ECO:0000256" key="7">
    <source>
        <dbReference type="ARBA" id="ARBA00023146"/>
    </source>
</evidence>
<dbReference type="Proteomes" id="UP000199687">
    <property type="component" value="Unassembled WGS sequence"/>
</dbReference>
<dbReference type="EC" id="6.1.1.19" evidence="2"/>
<keyword evidence="5 9" id="KW-0067">ATP-binding</keyword>
<keyword evidence="6 9" id="KW-0648">Protein biosynthesis</keyword>
<name>A0A1H9TV13_9BACI</name>
<dbReference type="Pfam" id="PF05746">
    <property type="entry name" value="DALR_1"/>
    <property type="match status" value="1"/>
</dbReference>
<evidence type="ECO:0000256" key="9">
    <source>
        <dbReference type="RuleBase" id="RU363038"/>
    </source>
</evidence>
<dbReference type="PANTHER" id="PTHR11956:SF5">
    <property type="entry name" value="ARGININE--TRNA LIGASE, CYTOPLASMIC"/>
    <property type="match status" value="1"/>
</dbReference>
<dbReference type="InterPro" id="IPR014729">
    <property type="entry name" value="Rossmann-like_a/b/a_fold"/>
</dbReference>
<evidence type="ECO:0000256" key="6">
    <source>
        <dbReference type="ARBA" id="ARBA00022917"/>
    </source>
</evidence>
<evidence type="ECO:0000256" key="1">
    <source>
        <dbReference type="ARBA" id="ARBA00005594"/>
    </source>
</evidence>
<dbReference type="InterPro" id="IPR035684">
    <property type="entry name" value="ArgRS_core"/>
</dbReference>
<dbReference type="AlphaFoldDB" id="A0A1H9TV13"/>
<dbReference type="Gene3D" id="1.10.730.10">
    <property type="entry name" value="Isoleucyl-tRNA Synthetase, Domain 1"/>
    <property type="match status" value="1"/>
</dbReference>
<organism evidence="11 12">
    <name type="scientific">Gracilibacillus ureilyticus</name>
    <dbReference type="NCBI Taxonomy" id="531814"/>
    <lineage>
        <taxon>Bacteria</taxon>
        <taxon>Bacillati</taxon>
        <taxon>Bacillota</taxon>
        <taxon>Bacilli</taxon>
        <taxon>Bacillales</taxon>
        <taxon>Bacillaceae</taxon>
        <taxon>Gracilibacillus</taxon>
    </lineage>
</organism>
<dbReference type="CDD" id="cd07956">
    <property type="entry name" value="Anticodon_Ia_Arg"/>
    <property type="match status" value="1"/>
</dbReference>
<evidence type="ECO:0000313" key="12">
    <source>
        <dbReference type="Proteomes" id="UP000199687"/>
    </source>
</evidence>
<dbReference type="FunFam" id="1.10.730.10:FF:000006">
    <property type="entry name" value="Arginyl-tRNA synthetase 2, mitochondrial"/>
    <property type="match status" value="1"/>
</dbReference>
<comment type="catalytic activity">
    <reaction evidence="8">
        <text>tRNA(Arg) + L-arginine + ATP = L-arginyl-tRNA(Arg) + AMP + diphosphate</text>
        <dbReference type="Rhea" id="RHEA:20301"/>
        <dbReference type="Rhea" id="RHEA-COMP:9658"/>
        <dbReference type="Rhea" id="RHEA-COMP:9673"/>
        <dbReference type="ChEBI" id="CHEBI:30616"/>
        <dbReference type="ChEBI" id="CHEBI:32682"/>
        <dbReference type="ChEBI" id="CHEBI:33019"/>
        <dbReference type="ChEBI" id="CHEBI:78442"/>
        <dbReference type="ChEBI" id="CHEBI:78513"/>
        <dbReference type="ChEBI" id="CHEBI:456215"/>
        <dbReference type="EC" id="6.1.1.19"/>
    </reaction>
</comment>
<evidence type="ECO:0000256" key="3">
    <source>
        <dbReference type="ARBA" id="ARBA00022598"/>
    </source>
</evidence>
<evidence type="ECO:0000256" key="2">
    <source>
        <dbReference type="ARBA" id="ARBA00012837"/>
    </source>
</evidence>
<dbReference type="EMBL" id="FOGL01000015">
    <property type="protein sequence ID" value="SES01016.1"/>
    <property type="molecule type" value="Genomic_DNA"/>
</dbReference>
<feature type="domain" description="DALR anticodon binding" evidence="10">
    <location>
        <begin position="109"/>
        <end position="220"/>
    </location>
</feature>
<reference evidence="11 12" key="1">
    <citation type="submission" date="2016-10" db="EMBL/GenBank/DDBJ databases">
        <authorList>
            <person name="de Groot N.N."/>
        </authorList>
    </citation>
    <scope>NUCLEOTIDE SEQUENCE [LARGE SCALE GENOMIC DNA]</scope>
    <source>
        <strain evidence="11 12">CGMCC 1.7727</strain>
    </source>
</reference>
<comment type="similarity">
    <text evidence="1 9">Belongs to the class-I aminoacyl-tRNA synthetase family.</text>
</comment>
<dbReference type="STRING" id="531814.SAMN04487944_1151"/>
<evidence type="ECO:0000256" key="4">
    <source>
        <dbReference type="ARBA" id="ARBA00022741"/>
    </source>
</evidence>
<dbReference type="SUPFAM" id="SSF52374">
    <property type="entry name" value="Nucleotidylyl transferase"/>
    <property type="match status" value="1"/>
</dbReference>
<dbReference type="InterPro" id="IPR008909">
    <property type="entry name" value="DALR_anticod-bd"/>
</dbReference>
<protein>
    <recommendedName>
        <fullName evidence="2">arginine--tRNA ligase</fullName>
        <ecNumber evidence="2">6.1.1.19</ecNumber>
    </recommendedName>
</protein>
<dbReference type="InterPro" id="IPR009080">
    <property type="entry name" value="tRNAsynth_Ia_anticodon-bd"/>
</dbReference>
<dbReference type="Gene3D" id="3.40.50.620">
    <property type="entry name" value="HUPs"/>
    <property type="match status" value="1"/>
</dbReference>
<dbReference type="SUPFAM" id="SSF47323">
    <property type="entry name" value="Anticodon-binding domain of a subclass of class I aminoacyl-tRNA synthetases"/>
    <property type="match status" value="1"/>
</dbReference>
<dbReference type="GO" id="GO:0006420">
    <property type="term" value="P:arginyl-tRNA aminoacylation"/>
    <property type="evidence" value="ECO:0007669"/>
    <property type="project" value="InterPro"/>
</dbReference>
<keyword evidence="3 9" id="KW-0436">Ligase</keyword>
<keyword evidence="4 9" id="KW-0547">Nucleotide-binding</keyword>
<dbReference type="InterPro" id="IPR001278">
    <property type="entry name" value="Arg-tRNA-ligase"/>
</dbReference>
<evidence type="ECO:0000313" key="11">
    <source>
        <dbReference type="EMBL" id="SES01016.1"/>
    </source>
</evidence>
<dbReference type="SMART" id="SM00836">
    <property type="entry name" value="DALR_1"/>
    <property type="match status" value="1"/>
</dbReference>
<evidence type="ECO:0000259" key="10">
    <source>
        <dbReference type="SMART" id="SM00836"/>
    </source>
</evidence>
<gene>
    <name evidence="11" type="ORF">SAMN04487944_1151</name>
</gene>
<sequence>MFNVIEKMGYNWHDSLIHVPFGMILKDGKKMSKEKEKVVLLEEVLQDAIKIANKSITEKNPTLANKEEVAIEVGTGAVIFHDLKNYRLNDIEFSLKDMLKFEGETGPYVQYTHARAASILRKSNYQLNEEVPFKDDQAWPIITVLMEFSDAIKRAIDGNDPSEFAKYSLTLAKAFNKYYGTVRILDDNEQKRARLALVFSVKTILKEALRLLGIKAPLEM</sequence>
<dbReference type="PANTHER" id="PTHR11956">
    <property type="entry name" value="ARGINYL-TRNA SYNTHETASE"/>
    <property type="match status" value="1"/>
</dbReference>
<accession>A0A1H9TV13</accession>
<proteinExistence type="inferred from homology"/>
<dbReference type="Pfam" id="PF00750">
    <property type="entry name" value="tRNA-synt_1d"/>
    <property type="match status" value="1"/>
</dbReference>
<dbReference type="GO" id="GO:0004814">
    <property type="term" value="F:arginine-tRNA ligase activity"/>
    <property type="evidence" value="ECO:0007669"/>
    <property type="project" value="UniProtKB-EC"/>
</dbReference>
<evidence type="ECO:0000256" key="8">
    <source>
        <dbReference type="ARBA" id="ARBA00049339"/>
    </source>
</evidence>